<dbReference type="Pfam" id="PF07790">
    <property type="entry name" value="Pilin_N"/>
    <property type="match status" value="1"/>
</dbReference>
<keyword evidence="4" id="KW-1185">Reference proteome</keyword>
<dbReference type="InterPro" id="IPR013373">
    <property type="entry name" value="Flagellin/pilin_N_arc"/>
</dbReference>
<feature type="domain" description="Archaeal Type IV pilin N-terminal" evidence="2">
    <location>
        <begin position="12"/>
        <end position="82"/>
    </location>
</feature>
<comment type="caution">
    <text evidence="3">The sequence shown here is derived from an EMBL/GenBank/DDBJ whole genome shotgun (WGS) entry which is preliminary data.</text>
</comment>
<proteinExistence type="predicted"/>
<evidence type="ECO:0000256" key="1">
    <source>
        <dbReference type="SAM" id="Phobius"/>
    </source>
</evidence>
<dbReference type="NCBIfam" id="TIGR02537">
    <property type="entry name" value="arch_flag_Nterm"/>
    <property type="match status" value="1"/>
</dbReference>
<feature type="transmembrane region" description="Helical" evidence="1">
    <location>
        <begin position="20"/>
        <end position="41"/>
    </location>
</feature>
<protein>
    <submittedName>
        <fullName evidence="3">Type IV pilin</fullName>
    </submittedName>
</protein>
<gene>
    <name evidence="3" type="ORF">ACFQI8_19130</name>
</gene>
<keyword evidence="1" id="KW-1133">Transmembrane helix</keyword>
<dbReference type="InterPro" id="IPR012859">
    <property type="entry name" value="Pilin_N_archaeal"/>
</dbReference>
<organism evidence="3 4">
    <name type="scientific">Haloferax chudinovii</name>
    <dbReference type="NCBI Taxonomy" id="1109010"/>
    <lineage>
        <taxon>Archaea</taxon>
        <taxon>Methanobacteriati</taxon>
        <taxon>Methanobacteriota</taxon>
        <taxon>Stenosarchaea group</taxon>
        <taxon>Halobacteria</taxon>
        <taxon>Halobacteriales</taxon>
        <taxon>Haloferacaceae</taxon>
        <taxon>Haloferax</taxon>
    </lineage>
</organism>
<evidence type="ECO:0000313" key="3">
    <source>
        <dbReference type="EMBL" id="MFC7131467.1"/>
    </source>
</evidence>
<name>A0ABD5XK10_9EURY</name>
<keyword evidence="1" id="KW-0472">Membrane</keyword>
<evidence type="ECO:0000313" key="4">
    <source>
        <dbReference type="Proteomes" id="UP001596460"/>
    </source>
</evidence>
<reference evidence="3 4" key="1">
    <citation type="journal article" date="2019" name="Int. J. Syst. Evol. Microbiol.">
        <title>The Global Catalogue of Microorganisms (GCM) 10K type strain sequencing project: providing services to taxonomists for standard genome sequencing and annotation.</title>
        <authorList>
            <consortium name="The Broad Institute Genomics Platform"/>
            <consortium name="The Broad Institute Genome Sequencing Center for Infectious Disease"/>
            <person name="Wu L."/>
            <person name="Ma J."/>
        </authorList>
    </citation>
    <scope>NUCLEOTIDE SEQUENCE [LARGE SCALE GENOMIC DNA]</scope>
    <source>
        <strain evidence="3 4">DSM 26526</strain>
    </source>
</reference>
<evidence type="ECO:0000259" key="2">
    <source>
        <dbReference type="Pfam" id="PF07790"/>
    </source>
</evidence>
<dbReference type="Proteomes" id="UP001596460">
    <property type="component" value="Unassembled WGS sequence"/>
</dbReference>
<sequence>MSDDRPFVTEERAVTPVVSTILMVAIVVVLGSVISVAGLGMGSDILSPTPQVSFDYSADYTNGDVIVTQTAGGSLNGDQLRFSGAALEKTTYGDITEWAGKDVKSGDSAAVHVARGETLKLIWQSPNRGNTAIIAEYDVPNDLGPTASIGSVETGWSTYVLGGTMTVKNIQFSQVQDDNVYVVVEAGPYSENIIFSNSGGDLNVDLNGNGGVSGLKKTDPVTVTVYETESKSNVLTTVTEPGIR</sequence>
<dbReference type="EMBL" id="JBHTAB010000016">
    <property type="protein sequence ID" value="MFC7131467.1"/>
    <property type="molecule type" value="Genomic_DNA"/>
</dbReference>
<dbReference type="RefSeq" id="WP_390247641.1">
    <property type="nucleotide sequence ID" value="NZ_JBHTAB010000016.1"/>
</dbReference>
<accession>A0ABD5XK10</accession>
<dbReference type="AlphaFoldDB" id="A0ABD5XK10"/>
<keyword evidence="1" id="KW-0812">Transmembrane</keyword>